<keyword evidence="4" id="KW-1185">Reference proteome</keyword>
<evidence type="ECO:0000313" key="3">
    <source>
        <dbReference type="EMBL" id="QDH21583.1"/>
    </source>
</evidence>
<dbReference type="InterPro" id="IPR046720">
    <property type="entry name" value="DUF6612"/>
</dbReference>
<dbReference type="Proteomes" id="UP000316968">
    <property type="component" value="Chromosome"/>
</dbReference>
<dbReference type="EMBL" id="CP041217">
    <property type="protein sequence ID" value="QDH21583.1"/>
    <property type="molecule type" value="Genomic_DNA"/>
</dbReference>
<dbReference type="OrthoDB" id="2677299at2"/>
<evidence type="ECO:0000313" key="4">
    <source>
        <dbReference type="Proteomes" id="UP000316968"/>
    </source>
</evidence>
<evidence type="ECO:0000256" key="2">
    <source>
        <dbReference type="SAM" id="SignalP"/>
    </source>
</evidence>
<reference evidence="3 4" key="1">
    <citation type="submission" date="2019-06" db="EMBL/GenBank/DDBJ databases">
        <title>Saccharibacillus brassicae sp. nov., an endophytic bacterium isolated from Chinese cabbage seeds (Brassica pekinensis).</title>
        <authorList>
            <person name="Jiang L."/>
            <person name="Lee J."/>
            <person name="Kim S.W."/>
        </authorList>
    </citation>
    <scope>NUCLEOTIDE SEQUENCE [LARGE SCALE GENOMIC DNA]</scope>
    <source>
        <strain evidence="4">KCTC 43072 / ATSA2</strain>
    </source>
</reference>
<name>A0A4Y6UV40_SACBS</name>
<feature type="region of interest" description="Disordered" evidence="1">
    <location>
        <begin position="291"/>
        <end position="315"/>
    </location>
</feature>
<feature type="chain" id="PRO_5039101148" description="Lipoprotein" evidence="2">
    <location>
        <begin position="34"/>
        <end position="315"/>
    </location>
</feature>
<organism evidence="3 4">
    <name type="scientific">Saccharibacillus brassicae</name>
    <dbReference type="NCBI Taxonomy" id="2583377"/>
    <lineage>
        <taxon>Bacteria</taxon>
        <taxon>Bacillati</taxon>
        <taxon>Bacillota</taxon>
        <taxon>Bacilli</taxon>
        <taxon>Bacillales</taxon>
        <taxon>Paenibacillaceae</taxon>
        <taxon>Saccharibacillus</taxon>
    </lineage>
</organism>
<evidence type="ECO:0008006" key="5">
    <source>
        <dbReference type="Google" id="ProtNLM"/>
    </source>
</evidence>
<dbReference type="PROSITE" id="PS51257">
    <property type="entry name" value="PROKAR_LIPOPROTEIN"/>
    <property type="match status" value="1"/>
</dbReference>
<protein>
    <recommendedName>
        <fullName evidence="5">Lipoprotein</fullName>
    </recommendedName>
</protein>
<feature type="signal peptide" evidence="2">
    <location>
        <begin position="1"/>
        <end position="33"/>
    </location>
</feature>
<accession>A0A4Y6UV40</accession>
<sequence length="315" mass="33022">MYSAKPNRNRHYLVNTLKMSALSLLLFSAACTADSEATDPGKESKPSGETTQTAASVYDLALKQAQELESYTVDSKTNYKVEQTAAEGAKAPDPIETAIEIAGDVIAKPETQYGLKINTLSQGQQGTTEIYAAGSELHAKDSAGTWSTQKLEGSEEELSVTTEMLDPAPLIEELGEYKDSLKLTEDDASYTLALEASGEQAGALMQTALGRQLGDSEQSAPTADLFKSGAEGTVSYSLVVDKKSNQLTSSSVKVDTTLLVNKQDLHIVANSDGAYSAQNEVGEIAVPAEATADAAASGTDAATDSAAEETETSGK</sequence>
<dbReference type="Pfam" id="PF20316">
    <property type="entry name" value="DUF6612"/>
    <property type="match status" value="1"/>
</dbReference>
<dbReference type="RefSeq" id="WP_141448128.1">
    <property type="nucleotide sequence ID" value="NZ_CP041217.1"/>
</dbReference>
<evidence type="ECO:0000256" key="1">
    <source>
        <dbReference type="SAM" id="MobiDB-lite"/>
    </source>
</evidence>
<proteinExistence type="predicted"/>
<feature type="compositionally biased region" description="Acidic residues" evidence="1">
    <location>
        <begin position="306"/>
        <end position="315"/>
    </location>
</feature>
<dbReference type="KEGG" id="saca:FFV09_12470"/>
<dbReference type="AlphaFoldDB" id="A0A4Y6UV40"/>
<keyword evidence="2" id="KW-0732">Signal</keyword>
<gene>
    <name evidence="3" type="ORF">FFV09_12470</name>
</gene>
<feature type="compositionally biased region" description="Low complexity" evidence="1">
    <location>
        <begin position="291"/>
        <end position="305"/>
    </location>
</feature>